<name>A0ABW4RI42_9BACL</name>
<comment type="caution">
    <text evidence="1">The sequence shown here is derived from an EMBL/GenBank/DDBJ whole genome shotgun (WGS) entry which is preliminary data.</text>
</comment>
<proteinExistence type="predicted"/>
<gene>
    <name evidence="1" type="ORF">ACFSC9_10320</name>
</gene>
<sequence>MSSNTEKLNLLKVDPVADGEQYFNVDTMLNTNWDKVDAFADQISDKVDGDLLPRLNTAQMNAITFKPGTQTITVARDLPVNITNVSGRMLLNLVGRKGSFEQLPGFFLNASGTLDTTNKVSGNSGLKLTLGSNGTGFAGVPIYNAKLGANGAKYLIRGSIKNGNLSGDGAYIQITDTTAYAVNSVPLVKGTDGFVNCFALYDGTKSNSSSISAYMGVKGQSGQYAYFDEVAVYEISTEEYGRLTSLSADEVAAQYPYTEGLAGVKNPYAIRWTSAAKTDVAAMLAFNTELLAPPVPTNDVERDRLEQGIDGPYYKVSNYYRYNLTGENISVITSANYSGYKWIRLQLPVAPIKDTGYMIKFDGLVTARVNQGVSPSKMDQHVVLDSSDSIPNSVLVTVANSDSGWGDDYVPSVDEIKAYFYGWVMGTQASNGTFTIGYNKTGTKAWRGLVNDNGSGTVDLPKTYFRDQYSQPDWKPYEFIYKRATAITEPAPSEGSLSLNKGENIIEVGSGIILRETAKPQISGNYYWINGATNPPSSLFSRVQNFLQIYKNSYIDRWNYLGTASFQGMLGLQQAQLPAAQYDINAIYTVTYMDIKKYPSVTFVANSPNNERAILDDLIHDVQQTTHRISIVENKKADRDNSMWISPTMLNGWGTYADNTAAYRKKDNTVYLSGIAVNGTTTVGTVIFRLPDTFRPKKEHHFSSYGYTLSDGSFGLAEIIIRIDGSVTIGQGGRPYISLAGITFTTD</sequence>
<dbReference type="EMBL" id="JBHUEH010000014">
    <property type="protein sequence ID" value="MFD1885922.1"/>
    <property type="molecule type" value="Genomic_DNA"/>
</dbReference>
<dbReference type="Proteomes" id="UP001597233">
    <property type="component" value="Unassembled WGS sequence"/>
</dbReference>
<evidence type="ECO:0000313" key="2">
    <source>
        <dbReference type="Proteomes" id="UP001597233"/>
    </source>
</evidence>
<accession>A0ABW4RI42</accession>
<organism evidence="1 2">
    <name type="scientific">Paenibacillus wenxiniae</name>
    <dbReference type="NCBI Taxonomy" id="1636843"/>
    <lineage>
        <taxon>Bacteria</taxon>
        <taxon>Bacillati</taxon>
        <taxon>Bacillota</taxon>
        <taxon>Bacilli</taxon>
        <taxon>Bacillales</taxon>
        <taxon>Paenibacillaceae</taxon>
        <taxon>Paenibacillus</taxon>
    </lineage>
</organism>
<evidence type="ECO:0000313" key="1">
    <source>
        <dbReference type="EMBL" id="MFD1885922.1"/>
    </source>
</evidence>
<dbReference type="RefSeq" id="WP_347324857.1">
    <property type="nucleotide sequence ID" value="NZ_JBCGUH010000004.1"/>
</dbReference>
<keyword evidence="2" id="KW-1185">Reference proteome</keyword>
<reference evidence="2" key="1">
    <citation type="journal article" date="2019" name="Int. J. Syst. Evol. Microbiol.">
        <title>The Global Catalogue of Microorganisms (GCM) 10K type strain sequencing project: providing services to taxonomists for standard genome sequencing and annotation.</title>
        <authorList>
            <consortium name="The Broad Institute Genomics Platform"/>
            <consortium name="The Broad Institute Genome Sequencing Center for Infectious Disease"/>
            <person name="Wu L."/>
            <person name="Ma J."/>
        </authorList>
    </citation>
    <scope>NUCLEOTIDE SEQUENCE [LARGE SCALE GENOMIC DNA]</scope>
    <source>
        <strain evidence="2">CCUG 54950</strain>
    </source>
</reference>
<evidence type="ECO:0008006" key="3">
    <source>
        <dbReference type="Google" id="ProtNLM"/>
    </source>
</evidence>
<protein>
    <recommendedName>
        <fullName evidence="3">Tail fiber protein</fullName>
    </recommendedName>
</protein>